<dbReference type="OrthoDB" id="8009671at2759"/>
<evidence type="ECO:0000256" key="3">
    <source>
        <dbReference type="ARBA" id="ARBA00022692"/>
    </source>
</evidence>
<evidence type="ECO:0000256" key="4">
    <source>
        <dbReference type="ARBA" id="ARBA00022989"/>
    </source>
</evidence>
<evidence type="ECO:0000313" key="8">
    <source>
        <dbReference type="RefSeq" id="XP_023166400.2"/>
    </source>
</evidence>
<evidence type="ECO:0000256" key="6">
    <source>
        <dbReference type="RuleBase" id="RU363108"/>
    </source>
</evidence>
<feature type="transmembrane region" description="Helical" evidence="6">
    <location>
        <begin position="183"/>
        <end position="205"/>
    </location>
</feature>
<feature type="transmembrane region" description="Helical" evidence="6">
    <location>
        <begin position="84"/>
        <end position="107"/>
    </location>
</feature>
<comment type="subcellular location">
    <subcellularLocation>
        <location evidence="1 6">Cell membrane</location>
        <topology evidence="1 6">Multi-pass membrane protein</topology>
    </subcellularLocation>
</comment>
<dbReference type="AlphaFoldDB" id="A0A6J1LKM8"/>
<feature type="transmembrane region" description="Helical" evidence="6">
    <location>
        <begin position="142"/>
        <end position="163"/>
    </location>
</feature>
<evidence type="ECO:0000256" key="1">
    <source>
        <dbReference type="ARBA" id="ARBA00004651"/>
    </source>
</evidence>
<feature type="transmembrane region" description="Helical" evidence="6">
    <location>
        <begin position="266"/>
        <end position="287"/>
    </location>
</feature>
<sequence length="394" mass="45535">MFGGRRLQFKASSFSASVLRVSLKYATLMGIICFSVKSEGSDGRLVAKNREWYKWFCLISRTLMCGLCIKIHKNFLLSLNASHFTIILIIRICIFIVGAIFTLVIQFRYGQRVVNLVNRLLMLFQRIYALPGNRYKGYGGKWVLTLLLLKVISLMYESCYLIPELILDFNTSFALVVFSDVYNNVNAFIIWHVYFVTFLSIGIIYDQVNSYVRHELRQQLSELNSSNGLPVSRRKLNAAGHCLDECLAIYEEVYQVGNNFHRLFEFPLCVILMFGFLIVASAVFILLKQCGDNGLWLTPLKTLLDILLLTVSVHIASCNSRVVRRLSLENYFVGESKDWHMKLEMFLSRLNYNEFRVRLLGLFEVSNELILVFMSALVTYITYIMQYEMQSNPN</sequence>
<dbReference type="GeneID" id="111596417"/>
<dbReference type="Proteomes" id="UP000504633">
    <property type="component" value="Unplaced"/>
</dbReference>
<keyword evidence="5 6" id="KW-0472">Membrane</keyword>
<dbReference type="GO" id="GO:0050909">
    <property type="term" value="P:sensory perception of taste"/>
    <property type="evidence" value="ECO:0007669"/>
    <property type="project" value="InterPro"/>
</dbReference>
<reference evidence="8" key="1">
    <citation type="submission" date="2025-08" db="UniProtKB">
        <authorList>
            <consortium name="RefSeq"/>
        </authorList>
    </citation>
    <scope>IDENTIFICATION</scope>
    <source>
        <strain evidence="8">15085-1641.00</strain>
        <tissue evidence="8">Whole body</tissue>
    </source>
</reference>
<dbReference type="Pfam" id="PF08395">
    <property type="entry name" value="7tm_7"/>
    <property type="match status" value="1"/>
</dbReference>
<feature type="transmembrane region" description="Helical" evidence="6">
    <location>
        <begin position="359"/>
        <end position="385"/>
    </location>
</feature>
<dbReference type="GO" id="GO:0005886">
    <property type="term" value="C:plasma membrane"/>
    <property type="evidence" value="ECO:0007669"/>
    <property type="project" value="UniProtKB-SubCell"/>
</dbReference>
<keyword evidence="6" id="KW-0807">Transducer</keyword>
<comment type="similarity">
    <text evidence="6">Belongs to the insect chemoreceptor superfamily. Gustatory receptor (GR) family.</text>
</comment>
<protein>
    <recommendedName>
        <fullName evidence="6">Gustatory receptor</fullName>
    </recommendedName>
</protein>
<keyword evidence="6 8" id="KW-0675">Receptor</keyword>
<name>A0A6J1LKM8_DROHY</name>
<dbReference type="InterPro" id="IPR013604">
    <property type="entry name" value="7TM_chemorcpt"/>
</dbReference>
<keyword evidence="7" id="KW-1185">Reference proteome</keyword>
<accession>A0A6J1LKM8</accession>
<keyword evidence="4 6" id="KW-1133">Transmembrane helix</keyword>
<organism evidence="7 8">
    <name type="scientific">Drosophila hydei</name>
    <name type="common">Fruit fly</name>
    <dbReference type="NCBI Taxonomy" id="7224"/>
    <lineage>
        <taxon>Eukaryota</taxon>
        <taxon>Metazoa</taxon>
        <taxon>Ecdysozoa</taxon>
        <taxon>Arthropoda</taxon>
        <taxon>Hexapoda</taxon>
        <taxon>Insecta</taxon>
        <taxon>Pterygota</taxon>
        <taxon>Neoptera</taxon>
        <taxon>Endopterygota</taxon>
        <taxon>Diptera</taxon>
        <taxon>Brachycera</taxon>
        <taxon>Muscomorpha</taxon>
        <taxon>Ephydroidea</taxon>
        <taxon>Drosophilidae</taxon>
        <taxon>Drosophila</taxon>
    </lineage>
</organism>
<evidence type="ECO:0000256" key="5">
    <source>
        <dbReference type="ARBA" id="ARBA00023136"/>
    </source>
</evidence>
<gene>
    <name evidence="8" type="primary">LOC111596417</name>
</gene>
<keyword evidence="2 6" id="KW-1003">Cell membrane</keyword>
<evidence type="ECO:0000313" key="7">
    <source>
        <dbReference type="Proteomes" id="UP000504633"/>
    </source>
</evidence>
<keyword evidence="3 6" id="KW-0812">Transmembrane</keyword>
<evidence type="ECO:0000256" key="2">
    <source>
        <dbReference type="ARBA" id="ARBA00022475"/>
    </source>
</evidence>
<proteinExistence type="inferred from homology"/>
<comment type="caution">
    <text evidence="6">Lacks conserved residue(s) required for the propagation of feature annotation.</text>
</comment>
<dbReference type="GO" id="GO:0007165">
    <property type="term" value="P:signal transduction"/>
    <property type="evidence" value="ECO:0007669"/>
    <property type="project" value="UniProtKB-KW"/>
</dbReference>
<feature type="transmembrane region" description="Helical" evidence="6">
    <location>
        <begin position="299"/>
        <end position="318"/>
    </location>
</feature>
<dbReference type="KEGG" id="dhe:111596417"/>
<dbReference type="RefSeq" id="XP_023166400.2">
    <property type="nucleotide sequence ID" value="XM_023310632.2"/>
</dbReference>
<comment type="function">
    <text evidence="6">Gustatory receptor which mediates acceptance or avoidance behavior, depending on its substrates.</text>
</comment>